<name>A0A2P2GJ37_STREW</name>
<gene>
    <name evidence="3" type="ORF">VO63_23450</name>
</gene>
<dbReference type="Pfam" id="PF24410">
    <property type="entry name" value="wHTH-HSP90_Na-assoc"/>
    <property type="match status" value="2"/>
</dbReference>
<evidence type="ECO:0000313" key="3">
    <source>
        <dbReference type="EMBL" id="KKZ71520.1"/>
    </source>
</evidence>
<dbReference type="InterPro" id="IPR036890">
    <property type="entry name" value="HATPase_C_sf"/>
</dbReference>
<evidence type="ECO:0000259" key="2">
    <source>
        <dbReference type="Pfam" id="PF24410"/>
    </source>
</evidence>
<comment type="caution">
    <text evidence="3">The sequence shown here is derived from an EMBL/GenBank/DDBJ whole genome shotgun (WGS) entry which is preliminary data.</text>
</comment>
<sequence length="1248" mass="135209">MAGIRDGLRADARARDGEDPWDDPGLPARFLEQVEWLLGEPGQGPDLDLYPAEAALLALFPFLYRAHCLLRVEQLAAVRPWSLAPVAEPSADRRSFEVFTEGDQALVQRARRAPGAEPAVGWWLFHRWLAQQREFAGPDPVRRLLDELGEAAEGLGEALAPRRVTALLHGLRRGPDVCHPEFLTLLSTDDRVRSGPGHQRIRDQRLALLLALAHGMAIEMTALPAIVAEHLPIPYPVDLDALRRTLDGANWGGPHDVPVLRAECRHEAVVEGLREYAARADELLHTVRRTARDRITQPLPELPARLSGDGVVPSEGAFDGYARFRGDGRRMLDLAMGVQLYKSRDLAVRELYQNALDACRYRRARGEYLDRTGPPSSSPYRGRIAFAQGVDDDGREYLECRDDGVGMGDAELRGVFSRAGSRFAEQLEFTLERADWERLDPPVTLYPNSRFGIGVLSYFMLADDIRVTTCRMGRDGVPGPVYEVSVCGPGHLFRIVERAARGREPGTTVRLYLRPGTLEEGWSCVDVLERVLGIAEFATTAEHGGVVSEWVPGVLRTRTQAYGETEPALNAHGSLVPWAEAPEGVHVVWCERGGALLVDGLLVAPKVRSTGVFGAKGSGLTGAVVNLSGPWSPGSLSVDRQHVVDDVAPVVGDLLRRAAGILADVDVDALTDADAPADADAGEGVPGFEWVCRVAAESPVLADIATSALAARGRDLVFKGLSFGTATAGFLPMDFSLLPRSRGGSGYSSARWAKDGEDVPDHVYLWRLLARRHPALDDLAELCPEIGDVGPVLRAVPSDQWLLGSSARRLGGIPDAARFLASTSREIAERVAGLGFPDADPLHWEPDARLTAANARAFGEGAAYPLTRRSRVTANVLHDAAARMRADVAATAAHLRGFGLTVPEHVERQAAASDDLLVERPMSDEAGLLDSDTAVPPGHIARVAVASDLSVAEVCRRLTAYGLAVDPGGLPPRPSAEDLMLLSERGTGRAPWLDRARVTPPGHAVRAAARLGLPLAAVLARLTRLGFTVPRAFPADAGPEDVPLLTDEFERELLVPAEPPLYTVVLDGPDDLPELRRKVARLRSYGFDVALDVPARPTALDREILRPFGPFNWWTSSNAPVPFTHVVMAASLLATSPRDIAKRLRACGITPSHDDLPPGLSFGEATELLRLDDLQDGEVPEVQDFSLQYLHRVALRRRTSLTEVVGLVRGLGVPLPDPADTIRAALARVPRATGMRRGDEFPPLPAGR</sequence>
<dbReference type="Proteomes" id="UP000265325">
    <property type="component" value="Unassembled WGS sequence"/>
</dbReference>
<dbReference type="Gene3D" id="3.30.565.10">
    <property type="entry name" value="Histidine kinase-like ATPase, C-terminal domain"/>
    <property type="match status" value="1"/>
</dbReference>
<evidence type="ECO:0000259" key="1">
    <source>
        <dbReference type="Pfam" id="PF24401"/>
    </source>
</evidence>
<proteinExistence type="predicted"/>
<dbReference type="SUPFAM" id="SSF55874">
    <property type="entry name" value="ATPase domain of HSP90 chaperone/DNA topoisomerase II/histidine kinase"/>
    <property type="match status" value="1"/>
</dbReference>
<dbReference type="InterPro" id="IPR056506">
    <property type="entry name" value="iHD-CE"/>
</dbReference>
<reference evidence="3" key="1">
    <citation type="submission" date="2015-05" db="EMBL/GenBank/DDBJ databases">
        <title>Draft Genome assembly of Streptomyces showdoensis.</title>
        <authorList>
            <person name="Thapa K.K."/>
            <person name="Metsa-Ketela M."/>
        </authorList>
    </citation>
    <scope>NUCLEOTIDE SEQUENCE [LARGE SCALE GENOMIC DNA]</scope>
    <source>
        <strain evidence="3">ATCC 15227</strain>
    </source>
</reference>
<evidence type="ECO:0000313" key="4">
    <source>
        <dbReference type="Proteomes" id="UP000265325"/>
    </source>
</evidence>
<feature type="domain" description="iHD-CE" evidence="1">
    <location>
        <begin position="10"/>
        <end position="314"/>
    </location>
</feature>
<dbReference type="Pfam" id="PF24401">
    <property type="entry name" value="iHD-CE"/>
    <property type="match status" value="1"/>
</dbReference>
<feature type="domain" description="wHTH-Hsp90 Na associated" evidence="2">
    <location>
        <begin position="914"/>
        <end position="963"/>
    </location>
</feature>
<dbReference type="InterPro" id="IPR056507">
    <property type="entry name" value="wHTH-HSP90_Na-assoc"/>
</dbReference>
<organism evidence="3 4">
    <name type="scientific">Streptomyces showdoensis</name>
    <dbReference type="NCBI Taxonomy" id="68268"/>
    <lineage>
        <taxon>Bacteria</taxon>
        <taxon>Bacillati</taxon>
        <taxon>Actinomycetota</taxon>
        <taxon>Actinomycetes</taxon>
        <taxon>Kitasatosporales</taxon>
        <taxon>Streptomycetaceae</taxon>
        <taxon>Streptomyces</taxon>
    </lineage>
</organism>
<accession>A0A2P2GJ37</accession>
<dbReference type="AlphaFoldDB" id="A0A2P2GJ37"/>
<dbReference type="EMBL" id="LAQS01000038">
    <property type="protein sequence ID" value="KKZ71520.1"/>
    <property type="molecule type" value="Genomic_DNA"/>
</dbReference>
<feature type="domain" description="wHTH-Hsp90 Na associated" evidence="2">
    <location>
        <begin position="973"/>
        <end position="1027"/>
    </location>
</feature>
<protein>
    <submittedName>
        <fullName evidence="3">Uncharacterized protein</fullName>
    </submittedName>
</protein>
<keyword evidence="4" id="KW-1185">Reference proteome</keyword>